<dbReference type="RefSeq" id="WP_267774854.1">
    <property type="nucleotide sequence ID" value="NZ_JAPNKE010000002.1"/>
</dbReference>
<evidence type="ECO:0000313" key="2">
    <source>
        <dbReference type="EMBL" id="MCY1011570.1"/>
    </source>
</evidence>
<accession>A0A9X3EXW5</accession>
<comment type="caution">
    <text evidence="2">The sequence shown here is derived from an EMBL/GenBank/DDBJ whole genome shotgun (WGS) entry which is preliminary data.</text>
</comment>
<organism evidence="2 3">
    <name type="scientific">Nannocystis pusilla</name>
    <dbReference type="NCBI Taxonomy" id="889268"/>
    <lineage>
        <taxon>Bacteria</taxon>
        <taxon>Pseudomonadati</taxon>
        <taxon>Myxococcota</taxon>
        <taxon>Polyangia</taxon>
        <taxon>Nannocystales</taxon>
        <taxon>Nannocystaceae</taxon>
        <taxon>Nannocystis</taxon>
    </lineage>
</organism>
<dbReference type="AlphaFoldDB" id="A0A9X3EXW5"/>
<evidence type="ECO:0000256" key="1">
    <source>
        <dbReference type="SAM" id="MobiDB-lite"/>
    </source>
</evidence>
<keyword evidence="3" id="KW-1185">Reference proteome</keyword>
<reference evidence="2" key="1">
    <citation type="submission" date="2022-11" db="EMBL/GenBank/DDBJ databases">
        <title>Minimal conservation of predation-associated metabolite biosynthetic gene clusters underscores biosynthetic potential of Myxococcota including descriptions for ten novel species: Archangium lansinium sp. nov., Myxococcus landrumus sp. nov., Nannocystis bai.</title>
        <authorList>
            <person name="Ahearne A."/>
            <person name="Stevens C."/>
            <person name="Phillips K."/>
        </authorList>
    </citation>
    <scope>NUCLEOTIDE SEQUENCE</scope>
    <source>
        <strain evidence="2">Na p29</strain>
    </source>
</reference>
<evidence type="ECO:0000313" key="3">
    <source>
        <dbReference type="Proteomes" id="UP001150924"/>
    </source>
</evidence>
<dbReference type="Proteomes" id="UP001150924">
    <property type="component" value="Unassembled WGS sequence"/>
</dbReference>
<proteinExistence type="predicted"/>
<protein>
    <submittedName>
        <fullName evidence="2">Uncharacterized protein</fullName>
    </submittedName>
</protein>
<feature type="region of interest" description="Disordered" evidence="1">
    <location>
        <begin position="46"/>
        <end position="70"/>
    </location>
</feature>
<dbReference type="EMBL" id="JAPNKE010000002">
    <property type="protein sequence ID" value="MCY1011570.1"/>
    <property type="molecule type" value="Genomic_DNA"/>
</dbReference>
<sequence length="88" mass="9002">MAVRERGLDGEEPAAALAFAVPSCPLGQEGADDEIAQTSGELGVAVDRRGDRRPHGSGPPVEGAQAGEIEAEKSITVAKILRRKPAGG</sequence>
<name>A0A9X3EXW5_9BACT</name>
<gene>
    <name evidence="2" type="ORF">OV079_39610</name>
</gene>